<accession>A0AAW0GKK0</accession>
<dbReference type="InterPro" id="IPR045338">
    <property type="entry name" value="DUF6535"/>
</dbReference>
<evidence type="ECO:0000313" key="3">
    <source>
        <dbReference type="EMBL" id="KAK7690447.1"/>
    </source>
</evidence>
<keyword evidence="1" id="KW-1133">Transmembrane helix</keyword>
<keyword evidence="1" id="KW-0472">Membrane</keyword>
<feature type="transmembrane region" description="Helical" evidence="1">
    <location>
        <begin position="254"/>
        <end position="278"/>
    </location>
</feature>
<dbReference type="AlphaFoldDB" id="A0AAW0GKK0"/>
<dbReference type="Pfam" id="PF20153">
    <property type="entry name" value="DUF6535"/>
    <property type="match status" value="1"/>
</dbReference>
<feature type="transmembrane region" description="Helical" evidence="1">
    <location>
        <begin position="168"/>
        <end position="187"/>
    </location>
</feature>
<evidence type="ECO:0000259" key="2">
    <source>
        <dbReference type="Pfam" id="PF20153"/>
    </source>
</evidence>
<keyword evidence="4" id="KW-1185">Reference proteome</keyword>
<feature type="transmembrane region" description="Helical" evidence="1">
    <location>
        <begin position="92"/>
        <end position="112"/>
    </location>
</feature>
<dbReference type="EMBL" id="JASBNA010000006">
    <property type="protein sequence ID" value="KAK7690447.1"/>
    <property type="molecule type" value="Genomic_DNA"/>
</dbReference>
<dbReference type="Proteomes" id="UP001385951">
    <property type="component" value="Unassembled WGS sequence"/>
</dbReference>
<proteinExistence type="predicted"/>
<sequence>MSGPFAHSEACIHRERPVSSTSAPYASQHYYPRKHLRSDSSSTSDQESYLYGYYSEDGRHQPTMPERWSACSRALKQYDENMIKNWKEDIDTVLVFAGLFSAVLTAFIVELYKQLQSDPTEATALLLQQISTQISLIGTAELQTFDIHTYIDPNATFTPDQAYVTINVAWFAALVFSLLSALIGLVAKQWLRAYITTLSSSPRETVRLRQYRHDGLVRWHVAEIVGSLPILLEIALVLFLYGLLQLLAKLDNTVFGIICAFVSMTFLFYLSTSIIPAITSGTPFKSPQSLAISVLFWKVMRTFRRLNPASRIRVILGDTADIEPNVHIPGSWIDREVESARIQGDILECKALTRTYKSNLDEDFLDFVTPCLNDLAPEHATSLIFEVIAKKAECSVPTLLRYIRMSKYDSSVVLERFISRAGQRGGTRAIKMMLDVLPRMVHDSDHDPSKSQRWTS</sequence>
<feature type="domain" description="DUF6535" evidence="2">
    <location>
        <begin position="68"/>
        <end position="248"/>
    </location>
</feature>
<keyword evidence="1" id="KW-0812">Transmembrane</keyword>
<feature type="transmembrane region" description="Helical" evidence="1">
    <location>
        <begin position="228"/>
        <end position="248"/>
    </location>
</feature>
<evidence type="ECO:0000256" key="1">
    <source>
        <dbReference type="SAM" id="Phobius"/>
    </source>
</evidence>
<reference evidence="3 4" key="1">
    <citation type="submission" date="2022-09" db="EMBL/GenBank/DDBJ databases">
        <authorList>
            <person name="Palmer J.M."/>
        </authorList>
    </citation>
    <scope>NUCLEOTIDE SEQUENCE [LARGE SCALE GENOMIC DNA]</scope>
    <source>
        <strain evidence="3 4">DSM 7382</strain>
    </source>
</reference>
<evidence type="ECO:0000313" key="4">
    <source>
        <dbReference type="Proteomes" id="UP001385951"/>
    </source>
</evidence>
<organism evidence="3 4">
    <name type="scientific">Cerrena zonata</name>
    <dbReference type="NCBI Taxonomy" id="2478898"/>
    <lineage>
        <taxon>Eukaryota</taxon>
        <taxon>Fungi</taxon>
        <taxon>Dikarya</taxon>
        <taxon>Basidiomycota</taxon>
        <taxon>Agaricomycotina</taxon>
        <taxon>Agaricomycetes</taxon>
        <taxon>Polyporales</taxon>
        <taxon>Cerrenaceae</taxon>
        <taxon>Cerrena</taxon>
    </lineage>
</organism>
<name>A0AAW0GKK0_9APHY</name>
<comment type="caution">
    <text evidence="3">The sequence shown here is derived from an EMBL/GenBank/DDBJ whole genome shotgun (WGS) entry which is preliminary data.</text>
</comment>
<gene>
    <name evidence="3" type="ORF">QCA50_005545</name>
</gene>
<protein>
    <recommendedName>
        <fullName evidence="2">DUF6535 domain-containing protein</fullName>
    </recommendedName>
</protein>